<dbReference type="EMBL" id="JACHVZ010000006">
    <property type="protein sequence ID" value="MBB2928150.1"/>
    <property type="molecule type" value="Genomic_DNA"/>
</dbReference>
<proteinExistence type="predicted"/>
<keyword evidence="2" id="KW-1185">Reference proteome</keyword>
<comment type="caution">
    <text evidence="1">The sequence shown here is derived from an EMBL/GenBank/DDBJ whole genome shotgun (WGS) entry which is preliminary data.</text>
</comment>
<sequence length="213" mass="22824">MIASLLAFEVTDMANLRRRNLNVALALGGLFPATRVLARNGDAVGSVEPEVLRFESNGWIPNNQHLAVLVYRNAVTVKGPDPASSFEAVFAQNGWPPQWRNGIYDFHHFHPETHEVLGFAGGSARLLLGGPAPVGREVKVQAGDVVVLPAGTGHCKLEASSDFLVVGAYPPDEDIGISRKALTAAQMQKLEAVQFPRSDPLSGPDGALPKLWS</sequence>
<gene>
    <name evidence="1" type="ORF">FHX59_002571</name>
</gene>
<dbReference type="InterPro" id="IPR011051">
    <property type="entry name" value="RmlC_Cupin_sf"/>
</dbReference>
<evidence type="ECO:0000313" key="1">
    <source>
        <dbReference type="EMBL" id="MBB2928150.1"/>
    </source>
</evidence>
<protein>
    <submittedName>
        <fullName evidence="1">Uncharacterized protein YjlB</fullName>
    </submittedName>
</protein>
<reference evidence="1 2" key="1">
    <citation type="submission" date="2020-08" db="EMBL/GenBank/DDBJ databases">
        <title>Genomic Encyclopedia of Type Strains, Phase IV (KMG-V): Genome sequencing to study the core and pangenomes of soil and plant-associated prokaryotes.</title>
        <authorList>
            <person name="Whitman W."/>
        </authorList>
    </citation>
    <scope>NUCLEOTIDE SEQUENCE [LARGE SCALE GENOMIC DNA]</scope>
    <source>
        <strain evidence="1 2">SRMrh-85</strain>
    </source>
</reference>
<dbReference type="Gene3D" id="2.60.120.10">
    <property type="entry name" value="Jelly Rolls"/>
    <property type="match status" value="1"/>
</dbReference>
<dbReference type="PANTHER" id="PTHR36448">
    <property type="entry name" value="BLR7373 PROTEIN"/>
    <property type="match status" value="1"/>
</dbReference>
<dbReference type="InterPro" id="IPR014710">
    <property type="entry name" value="RmlC-like_jellyroll"/>
</dbReference>
<dbReference type="Proteomes" id="UP000533533">
    <property type="component" value="Unassembled WGS sequence"/>
</dbReference>
<dbReference type="PANTHER" id="PTHR36448:SF2">
    <property type="entry name" value="CUPIN TYPE-1 DOMAIN-CONTAINING PROTEIN"/>
    <property type="match status" value="1"/>
</dbReference>
<name>A0ABR6FL51_9BURK</name>
<dbReference type="SUPFAM" id="SSF51182">
    <property type="entry name" value="RmlC-like cupins"/>
    <property type="match status" value="1"/>
</dbReference>
<accession>A0ABR6FL51</accession>
<dbReference type="CDD" id="cd02219">
    <property type="entry name" value="cupin_YjlB-like"/>
    <property type="match status" value="1"/>
</dbReference>
<evidence type="ECO:0000313" key="2">
    <source>
        <dbReference type="Proteomes" id="UP000533533"/>
    </source>
</evidence>
<organism evidence="1 2">
    <name type="scientific">Paraburkholderia silvatlantica</name>
    <dbReference type="NCBI Taxonomy" id="321895"/>
    <lineage>
        <taxon>Bacteria</taxon>
        <taxon>Pseudomonadati</taxon>
        <taxon>Pseudomonadota</taxon>
        <taxon>Betaproteobacteria</taxon>
        <taxon>Burkholderiales</taxon>
        <taxon>Burkholderiaceae</taxon>
        <taxon>Paraburkholderia</taxon>
    </lineage>
</organism>
<dbReference type="RefSeq" id="WP_243413206.1">
    <property type="nucleotide sequence ID" value="NZ_JACHVZ010000006.1"/>
</dbReference>
<dbReference type="InterPro" id="IPR047121">
    <property type="entry name" value="YjiB-like"/>
</dbReference>